<dbReference type="AlphaFoldDB" id="A0A6P1CUH2"/>
<name>A0A6P1CUH2_9NOCA</name>
<keyword evidence="1" id="KW-0472">Membrane</keyword>
<gene>
    <name evidence="2" type="ORF">GV791_26930</name>
</gene>
<proteinExistence type="predicted"/>
<accession>A0A6P1CUH2</accession>
<keyword evidence="1" id="KW-1133">Transmembrane helix</keyword>
<feature type="transmembrane region" description="Helical" evidence="1">
    <location>
        <begin position="12"/>
        <end position="32"/>
    </location>
</feature>
<organism evidence="2 3">
    <name type="scientific">Nocardia cyriacigeorgica</name>
    <dbReference type="NCBI Taxonomy" id="135487"/>
    <lineage>
        <taxon>Bacteria</taxon>
        <taxon>Bacillati</taxon>
        <taxon>Actinomycetota</taxon>
        <taxon>Actinomycetes</taxon>
        <taxon>Mycobacteriales</taxon>
        <taxon>Nocardiaceae</taxon>
        <taxon>Nocardia</taxon>
    </lineage>
</organism>
<sequence>MTVDSWHVMSSVVSVLAGCAIAVLIIGCLWPGEPAQRVPERKLSPYRTRRSQAVARRRVEFGKADQTSWTAWTCELPLAPLSIDDAHQAMRHHREHDCARKRAAFAALVEAGRITPDSRRYGRRGVVS</sequence>
<comment type="caution">
    <text evidence="2">The sequence shown here is derived from an EMBL/GenBank/DDBJ whole genome shotgun (WGS) entry which is preliminary data.</text>
</comment>
<evidence type="ECO:0000313" key="3">
    <source>
        <dbReference type="Proteomes" id="UP000471166"/>
    </source>
</evidence>
<dbReference type="Proteomes" id="UP000471166">
    <property type="component" value="Unassembled WGS sequence"/>
</dbReference>
<dbReference type="RefSeq" id="WP_163847624.1">
    <property type="nucleotide sequence ID" value="NZ_JAAGVB010000064.1"/>
</dbReference>
<evidence type="ECO:0000313" key="2">
    <source>
        <dbReference type="EMBL" id="NEW36171.1"/>
    </source>
</evidence>
<keyword evidence="1" id="KW-0812">Transmembrane</keyword>
<dbReference type="EMBL" id="JAAGVB010000064">
    <property type="protein sequence ID" value="NEW36171.1"/>
    <property type="molecule type" value="Genomic_DNA"/>
</dbReference>
<protein>
    <submittedName>
        <fullName evidence="2">Uncharacterized protein</fullName>
    </submittedName>
</protein>
<evidence type="ECO:0000256" key="1">
    <source>
        <dbReference type="SAM" id="Phobius"/>
    </source>
</evidence>
<reference evidence="2 3" key="1">
    <citation type="submission" date="2020-01" db="EMBL/GenBank/DDBJ databases">
        <title>Genetics and antimicrobial susceptibilities of Nocardia species isolated from the soil; a comparison with species isolated from humans.</title>
        <authorList>
            <person name="Carrasco G."/>
            <person name="Monzon S."/>
            <person name="Sansegundo M."/>
            <person name="Garcia E."/>
            <person name="Garrido N."/>
            <person name="Medina M.J."/>
            <person name="Villalon P."/>
            <person name="Ramirez-Arocha A.C."/>
            <person name="Jimenez P."/>
            <person name="Cuesta I."/>
            <person name="Valdezate S."/>
        </authorList>
    </citation>
    <scope>NUCLEOTIDE SEQUENCE [LARGE SCALE GENOMIC DNA]</scope>
    <source>
        <strain evidence="2 3">CNM20110626</strain>
    </source>
</reference>